<name>A0A8X6RGV5_TRICX</name>
<evidence type="ECO:0000256" key="1">
    <source>
        <dbReference type="SAM" id="SignalP"/>
    </source>
</evidence>
<proteinExistence type="predicted"/>
<feature type="signal peptide" evidence="1">
    <location>
        <begin position="1"/>
        <end position="26"/>
    </location>
</feature>
<dbReference type="Proteomes" id="UP000887159">
    <property type="component" value="Unassembled WGS sequence"/>
</dbReference>
<dbReference type="AlphaFoldDB" id="A0A8X6RGV5"/>
<sequence length="96" mass="10941">MLRVQQGGRVRCGVAFLFVHAAIVCARREKEGTAGAAGVGEMAEELPLHLSPDERQSMTDVVTSGESKEKFISLIGKRCDRWRYQRLWKKYRKIVF</sequence>
<keyword evidence="1" id="KW-0732">Signal</keyword>
<accession>A0A8X6RGV5</accession>
<dbReference type="EMBL" id="BMAU01021176">
    <property type="protein sequence ID" value="GFX93895.1"/>
    <property type="molecule type" value="Genomic_DNA"/>
</dbReference>
<evidence type="ECO:0000313" key="3">
    <source>
        <dbReference type="Proteomes" id="UP000887159"/>
    </source>
</evidence>
<organism evidence="2 3">
    <name type="scientific">Trichonephila clavipes</name>
    <name type="common">Golden silk orbweaver</name>
    <name type="synonym">Nephila clavipes</name>
    <dbReference type="NCBI Taxonomy" id="2585209"/>
    <lineage>
        <taxon>Eukaryota</taxon>
        <taxon>Metazoa</taxon>
        <taxon>Ecdysozoa</taxon>
        <taxon>Arthropoda</taxon>
        <taxon>Chelicerata</taxon>
        <taxon>Arachnida</taxon>
        <taxon>Araneae</taxon>
        <taxon>Araneomorphae</taxon>
        <taxon>Entelegynae</taxon>
        <taxon>Araneoidea</taxon>
        <taxon>Nephilidae</taxon>
        <taxon>Trichonephila</taxon>
    </lineage>
</organism>
<keyword evidence="3" id="KW-1185">Reference proteome</keyword>
<protein>
    <submittedName>
        <fullName evidence="2">Uncharacterized protein</fullName>
    </submittedName>
</protein>
<feature type="chain" id="PRO_5036457066" evidence="1">
    <location>
        <begin position="27"/>
        <end position="96"/>
    </location>
</feature>
<gene>
    <name evidence="2" type="ORF">TNCV_3412581</name>
</gene>
<comment type="caution">
    <text evidence="2">The sequence shown here is derived from an EMBL/GenBank/DDBJ whole genome shotgun (WGS) entry which is preliminary data.</text>
</comment>
<evidence type="ECO:0000313" key="2">
    <source>
        <dbReference type="EMBL" id="GFX93895.1"/>
    </source>
</evidence>
<reference evidence="2" key="1">
    <citation type="submission" date="2020-08" db="EMBL/GenBank/DDBJ databases">
        <title>Multicomponent nature underlies the extraordinary mechanical properties of spider dragline silk.</title>
        <authorList>
            <person name="Kono N."/>
            <person name="Nakamura H."/>
            <person name="Mori M."/>
            <person name="Yoshida Y."/>
            <person name="Ohtoshi R."/>
            <person name="Malay A.D."/>
            <person name="Moran D.A.P."/>
            <person name="Tomita M."/>
            <person name="Numata K."/>
            <person name="Arakawa K."/>
        </authorList>
    </citation>
    <scope>NUCLEOTIDE SEQUENCE</scope>
</reference>